<dbReference type="SMART" id="SM00892">
    <property type="entry name" value="Endonuclease_NS"/>
    <property type="match status" value="1"/>
</dbReference>
<dbReference type="InterPro" id="IPR020821">
    <property type="entry name" value="ENPP1-3/EXOG-like_nuc-like"/>
</dbReference>
<evidence type="ECO:0000313" key="6">
    <source>
        <dbReference type="EMBL" id="OZI56575.1"/>
    </source>
</evidence>
<dbReference type="SUPFAM" id="SSF54060">
    <property type="entry name" value="His-Me finger endonucleases"/>
    <property type="match status" value="1"/>
</dbReference>
<evidence type="ECO:0000256" key="3">
    <source>
        <dbReference type="SAM" id="MobiDB-lite"/>
    </source>
</evidence>
<dbReference type="InterPro" id="IPR040255">
    <property type="entry name" value="Non-specific_endonuclease"/>
</dbReference>
<dbReference type="AlphaFoldDB" id="A0A261U4N3"/>
<dbReference type="Pfam" id="PF01223">
    <property type="entry name" value="Endonuclease_NS"/>
    <property type="match status" value="1"/>
</dbReference>
<feature type="domain" description="ENPP1-3/EXOG-like endonuclease/phosphodiesterase" evidence="4">
    <location>
        <begin position="137"/>
        <end position="327"/>
    </location>
</feature>
<evidence type="ECO:0000256" key="1">
    <source>
        <dbReference type="PIRSR" id="PIRSR640255-1"/>
    </source>
</evidence>
<dbReference type="Gene3D" id="3.40.570.10">
    <property type="entry name" value="Extracellular Endonuclease, subunit A"/>
    <property type="match status" value="1"/>
</dbReference>
<keyword evidence="2" id="KW-0479">Metal-binding</keyword>
<keyword evidence="7" id="KW-1185">Reference proteome</keyword>
<dbReference type="EMBL" id="NEVQ01000013">
    <property type="protein sequence ID" value="OZI56575.1"/>
    <property type="molecule type" value="Genomic_DNA"/>
</dbReference>
<keyword evidence="6" id="KW-0378">Hydrolase</keyword>
<name>A0A261U4N3_9BORD</name>
<sequence>MTRPKKSAPKKKRSTSKTQSRPANRLMRFMRAFVVAGIAGFSAGTYFLNPQWDMPSQWRLPSQWQLPASAKEILAHLGWPWERLTQGAGQGTSAQTAPAVKLSGPSVQTQFFACPQFFPSQHPPIVPATQGLRELCFSGFAILHSGQTKTPVFVAERLNRQLLTQAQGLQRTDKFYSEARLPQAERADLDDYKGSGYSRGHMAPAADMYSSQTMAQSFSLANMVPQDQTHNAGPWSRIEQDTRKYVMRASGDVYLFTGPVYTENPKAIGDGVAIPAYLYKLVYDATTGRSWAYWQANSASTKAGPPITYDELVKRTGIQFLPTRAAGTASAMRSGGAAAGSSAQ</sequence>
<keyword evidence="6" id="KW-0255">Endonuclease</keyword>
<dbReference type="PANTHER" id="PTHR13966">
    <property type="entry name" value="ENDONUCLEASE RELATED"/>
    <property type="match status" value="1"/>
</dbReference>
<evidence type="ECO:0000259" key="5">
    <source>
        <dbReference type="SMART" id="SM00892"/>
    </source>
</evidence>
<keyword evidence="6" id="KW-0540">Nuclease</keyword>
<gene>
    <name evidence="6" type="ORF">CAL20_14255</name>
</gene>
<dbReference type="OrthoDB" id="9811262at2"/>
<protein>
    <submittedName>
        <fullName evidence="6">Endonuclease</fullName>
    </submittedName>
</protein>
<dbReference type="GO" id="GO:0004519">
    <property type="term" value="F:endonuclease activity"/>
    <property type="evidence" value="ECO:0007669"/>
    <property type="project" value="UniProtKB-KW"/>
</dbReference>
<dbReference type="InterPro" id="IPR001604">
    <property type="entry name" value="Endo_G_ENPP1-like_dom"/>
</dbReference>
<dbReference type="PANTHER" id="PTHR13966:SF5">
    <property type="entry name" value="ENDONUCLEASE G, MITOCHONDRIAL"/>
    <property type="match status" value="1"/>
</dbReference>
<dbReference type="InterPro" id="IPR044929">
    <property type="entry name" value="DNA/RNA_non-sp_Endonuclease_sf"/>
</dbReference>
<evidence type="ECO:0000259" key="4">
    <source>
        <dbReference type="SMART" id="SM00477"/>
    </source>
</evidence>
<dbReference type="InterPro" id="IPR044925">
    <property type="entry name" value="His-Me_finger_sf"/>
</dbReference>
<dbReference type="SMART" id="SM00477">
    <property type="entry name" value="NUC"/>
    <property type="match status" value="1"/>
</dbReference>
<dbReference type="GO" id="GO:0003676">
    <property type="term" value="F:nucleic acid binding"/>
    <property type="evidence" value="ECO:0007669"/>
    <property type="project" value="InterPro"/>
</dbReference>
<dbReference type="Proteomes" id="UP000216885">
    <property type="component" value="Unassembled WGS sequence"/>
</dbReference>
<feature type="domain" description="DNA/RNA non-specific endonuclease/pyrophosphatase/phosphodiesterase" evidence="5">
    <location>
        <begin position="136"/>
        <end position="327"/>
    </location>
</feature>
<evidence type="ECO:0000256" key="2">
    <source>
        <dbReference type="PIRSR" id="PIRSR640255-2"/>
    </source>
</evidence>
<accession>A0A261U4N3</accession>
<organism evidence="6 7">
    <name type="scientific">Bordetella genomosp. 4</name>
    <dbReference type="NCBI Taxonomy" id="463044"/>
    <lineage>
        <taxon>Bacteria</taxon>
        <taxon>Pseudomonadati</taxon>
        <taxon>Pseudomonadota</taxon>
        <taxon>Betaproteobacteria</taxon>
        <taxon>Burkholderiales</taxon>
        <taxon>Alcaligenaceae</taxon>
        <taxon>Bordetella</taxon>
    </lineage>
</organism>
<feature type="region of interest" description="Disordered" evidence="3">
    <location>
        <begin position="1"/>
        <end position="22"/>
    </location>
</feature>
<feature type="binding site" evidence="2">
    <location>
        <position position="231"/>
    </location>
    <ligand>
        <name>Mg(2+)</name>
        <dbReference type="ChEBI" id="CHEBI:18420"/>
        <note>catalytic</note>
    </ligand>
</feature>
<dbReference type="RefSeq" id="WP_094821784.1">
    <property type="nucleotide sequence ID" value="NZ_NEVO01000008.1"/>
</dbReference>
<proteinExistence type="predicted"/>
<reference evidence="6 7" key="1">
    <citation type="submission" date="2017-05" db="EMBL/GenBank/DDBJ databases">
        <title>Complete and WGS of Bordetella genogroups.</title>
        <authorList>
            <person name="Spilker T."/>
            <person name="LiPuma J."/>
        </authorList>
    </citation>
    <scope>NUCLEOTIDE SEQUENCE [LARGE SCALE GENOMIC DNA]</scope>
    <source>
        <strain evidence="6 7">AU9919</strain>
    </source>
</reference>
<feature type="active site" description="Proton acceptor" evidence="1">
    <location>
        <position position="201"/>
    </location>
</feature>
<dbReference type="GO" id="GO:0046872">
    <property type="term" value="F:metal ion binding"/>
    <property type="evidence" value="ECO:0007669"/>
    <property type="project" value="UniProtKB-KW"/>
</dbReference>
<dbReference type="GO" id="GO:0016787">
    <property type="term" value="F:hydrolase activity"/>
    <property type="evidence" value="ECO:0007669"/>
    <property type="project" value="InterPro"/>
</dbReference>
<feature type="compositionally biased region" description="Basic residues" evidence="3">
    <location>
        <begin position="1"/>
        <end position="15"/>
    </location>
</feature>
<comment type="caution">
    <text evidence="6">The sequence shown here is derived from an EMBL/GenBank/DDBJ whole genome shotgun (WGS) entry which is preliminary data.</text>
</comment>
<evidence type="ECO:0000313" key="7">
    <source>
        <dbReference type="Proteomes" id="UP000216885"/>
    </source>
</evidence>